<reference evidence="2 3" key="1">
    <citation type="submission" date="2013-10" db="EMBL/GenBank/DDBJ databases">
        <title>Complete genome sequence of Corynebacterium lactis DSM 45799(T), isolated from raw cow milk.</title>
        <authorList>
            <person name="Ruckert C."/>
            <person name="Albersmeier A."/>
            <person name="Lipski A."/>
            <person name="Kalinowski J."/>
        </authorList>
    </citation>
    <scope>NUCLEOTIDE SEQUENCE [LARGE SCALE GENOMIC DNA]</scope>
    <source>
        <strain evidence="2 3">RW2-5</strain>
    </source>
</reference>
<proteinExistence type="predicted"/>
<feature type="transmembrane region" description="Helical" evidence="1">
    <location>
        <begin position="13"/>
        <end position="36"/>
    </location>
</feature>
<keyword evidence="1" id="KW-0472">Membrane</keyword>
<evidence type="ECO:0000313" key="3">
    <source>
        <dbReference type="Proteomes" id="UP000058446"/>
    </source>
</evidence>
<organism evidence="2 3">
    <name type="scientific">Corynebacterium lactis RW2-5</name>
    <dbReference type="NCBI Taxonomy" id="1408189"/>
    <lineage>
        <taxon>Bacteria</taxon>
        <taxon>Bacillati</taxon>
        <taxon>Actinomycetota</taxon>
        <taxon>Actinomycetes</taxon>
        <taxon>Mycobacteriales</taxon>
        <taxon>Corynebacteriaceae</taxon>
        <taxon>Corynebacterium</taxon>
    </lineage>
</organism>
<evidence type="ECO:0000256" key="1">
    <source>
        <dbReference type="SAM" id="Phobius"/>
    </source>
</evidence>
<name>A0A0K2GYU6_9CORY</name>
<dbReference type="AlphaFoldDB" id="A0A0K2GYU6"/>
<dbReference type="PATRIC" id="fig|1408189.4.peg.740"/>
<dbReference type="KEGG" id="clw:CLAC_03705"/>
<dbReference type="RefSeq" id="WP_169750321.1">
    <property type="nucleotide sequence ID" value="NZ_CP006841.1"/>
</dbReference>
<dbReference type="STRING" id="1408189.CLAC_03705"/>
<sequence length="50" mass="5771">MYAAFWRALPGPWWVRLIITIIVLAVIVYCLMTFIFPWVAAQMPSNDVSV</sequence>
<keyword evidence="1" id="KW-0812">Transmembrane</keyword>
<keyword evidence="3" id="KW-1185">Reference proteome</keyword>
<evidence type="ECO:0000313" key="2">
    <source>
        <dbReference type="EMBL" id="ALA66959.1"/>
    </source>
</evidence>
<dbReference type="EMBL" id="CP006841">
    <property type="protein sequence ID" value="ALA66959.1"/>
    <property type="molecule type" value="Genomic_DNA"/>
</dbReference>
<dbReference type="Proteomes" id="UP000058446">
    <property type="component" value="Chromosome"/>
</dbReference>
<keyword evidence="1" id="KW-1133">Transmembrane helix</keyword>
<accession>A0A0K2GYU6</accession>
<gene>
    <name evidence="2" type="ORF">CLAC_03705</name>
</gene>
<protein>
    <submittedName>
        <fullName evidence="2">Membrane protein</fullName>
    </submittedName>
</protein>